<dbReference type="STRING" id="544718.AAX25_00022"/>
<accession>A0A1C0B8U4</accession>
<comment type="caution">
    <text evidence="3">The sequence shown here is derived from an EMBL/GenBank/DDBJ whole genome shotgun (WGS) entry which is preliminary data.</text>
</comment>
<name>A0A1C0B8U4_9BACT</name>
<gene>
    <name evidence="3" type="ORF">AAX29_01044</name>
</gene>
<dbReference type="EMBL" id="LCUJ01000002">
    <property type="protein sequence ID" value="OCL99991.1"/>
    <property type="molecule type" value="Genomic_DNA"/>
</dbReference>
<evidence type="ECO:0000256" key="1">
    <source>
        <dbReference type="SAM" id="Coils"/>
    </source>
</evidence>
<dbReference type="AlphaFoldDB" id="A0A1C0B8U4"/>
<dbReference type="InterPro" id="IPR018760">
    <property type="entry name" value="DUF2326"/>
</dbReference>
<dbReference type="PATRIC" id="fig|544718.43.peg.22"/>
<proteinExistence type="predicted"/>
<keyword evidence="1" id="KW-0175">Coiled coil</keyword>
<dbReference type="InterPro" id="IPR027417">
    <property type="entry name" value="P-loop_NTPase"/>
</dbReference>
<feature type="coiled-coil region" evidence="1">
    <location>
        <begin position="182"/>
        <end position="251"/>
    </location>
</feature>
<evidence type="ECO:0000259" key="2">
    <source>
        <dbReference type="Pfam" id="PF10088"/>
    </source>
</evidence>
<protein>
    <recommendedName>
        <fullName evidence="2">DUF2326 domain-containing protein</fullName>
    </recommendedName>
</protein>
<evidence type="ECO:0000313" key="4">
    <source>
        <dbReference type="Proteomes" id="UP000093281"/>
    </source>
</evidence>
<dbReference type="Pfam" id="PF10088">
    <property type="entry name" value="DUF2326"/>
    <property type="match status" value="1"/>
</dbReference>
<dbReference type="Proteomes" id="UP000093281">
    <property type="component" value="Unassembled WGS sequence"/>
</dbReference>
<dbReference type="RefSeq" id="WP_066180502.1">
    <property type="nucleotide sequence ID" value="NZ_LCUJ01000002.1"/>
</dbReference>
<sequence>MKLLQLTSDNPKFKTLNFKDGLNIVVGTQLTDEQKKTINGLGKSLSLSLIHYMFGSKFKTSSEKKLEKYLSEYGIFELSLIHNNQEYTIKKDFSKSEFYINDEKIVKANYPSKLTEIFLGDNCEISFKQLFNCFSRRFSSEVSYYSNVLTQQGRPLEDYYQKMSNLFLLGINLSLVKRNFDIKDKLSKLKSAEKTLKEYEKKLDKNNINDIKDEINRLEEQLDKFIIAENYDSLKQEADILTQNINDFRNKIYIISKKIKMKELNLESSENIDVDIEKIKEIYDEANFFFEEKITKRLEEAQEFHNNLIQNRKKRLSIELNDLNIELIKLEQSMQEISTKRDSIIKDLNNSGALEERDSLKDRIKTLEEEQKDLEKYEHILNDFKKDKVQLEMNETIIKKESLSYLEKNHNRFEEIEQKFRSLVKRFYDNTGGSLKIVETPTARYLFDIISDIPKQGSQGVGEVKIFCYDVLLYLLNPKLLEFLSHDGCVFSEMDKRQKTMIFKLITELVQNSSLQYFINVGDSTLNEVLDKNKQINILSEEEKKVIEDSIILELNDIEPKNWLFGESFN</sequence>
<reference evidence="4" key="1">
    <citation type="submission" date="2015-05" db="EMBL/GenBank/DDBJ databases">
        <authorList>
            <person name="Rovetto F."/>
            <person name="Cocolin L."/>
            <person name="Illeghems K."/>
            <person name="Van Nieuwerburgh F."/>
            <person name="Houf K."/>
        </authorList>
    </citation>
    <scope>NUCLEOTIDE SEQUENCE [LARGE SCALE GENOMIC DNA]</scope>
    <source>
        <strain evidence="4">DU22</strain>
    </source>
</reference>
<organism evidence="3 4">
    <name type="scientific">Aliarcobacter thereius</name>
    <dbReference type="NCBI Taxonomy" id="544718"/>
    <lineage>
        <taxon>Bacteria</taxon>
        <taxon>Pseudomonadati</taxon>
        <taxon>Campylobacterota</taxon>
        <taxon>Epsilonproteobacteria</taxon>
        <taxon>Campylobacterales</taxon>
        <taxon>Arcobacteraceae</taxon>
        <taxon>Aliarcobacter</taxon>
    </lineage>
</organism>
<evidence type="ECO:0000313" key="3">
    <source>
        <dbReference type="EMBL" id="OCL99991.1"/>
    </source>
</evidence>
<feature type="coiled-coil region" evidence="1">
    <location>
        <begin position="306"/>
        <end position="394"/>
    </location>
</feature>
<feature type="domain" description="DUF2326" evidence="2">
    <location>
        <begin position="424"/>
        <end position="566"/>
    </location>
</feature>
<dbReference type="OrthoDB" id="7314834at2"/>
<dbReference type="Gene3D" id="3.40.50.300">
    <property type="entry name" value="P-loop containing nucleotide triphosphate hydrolases"/>
    <property type="match status" value="1"/>
</dbReference>